<evidence type="ECO:0000256" key="8">
    <source>
        <dbReference type="ARBA" id="ARBA00023002"/>
    </source>
</evidence>
<dbReference type="PIRSF" id="PIRSF000047">
    <property type="entry name" value="Cytochrome_CYPVIIA1"/>
    <property type="match status" value="1"/>
</dbReference>
<comment type="similarity">
    <text evidence="4 13">Belongs to the cytochrome P450 family.</text>
</comment>
<keyword evidence="8" id="KW-0560">Oxidoreductase</keyword>
<organism evidence="14 15">
    <name type="scientific">Clavelina lepadiformis</name>
    <name type="common">Light-bulb sea squirt</name>
    <name type="synonym">Ascidia lepadiformis</name>
    <dbReference type="NCBI Taxonomy" id="159417"/>
    <lineage>
        <taxon>Eukaryota</taxon>
        <taxon>Metazoa</taxon>
        <taxon>Chordata</taxon>
        <taxon>Tunicata</taxon>
        <taxon>Ascidiacea</taxon>
        <taxon>Aplousobranchia</taxon>
        <taxon>Clavelinidae</taxon>
        <taxon>Clavelina</taxon>
    </lineage>
</organism>
<dbReference type="PANTHER" id="PTHR24304">
    <property type="entry name" value="CYTOCHROME P450 FAMILY 7"/>
    <property type="match status" value="1"/>
</dbReference>
<dbReference type="SUPFAM" id="SSF48264">
    <property type="entry name" value="Cytochrome P450"/>
    <property type="match status" value="1"/>
</dbReference>
<proteinExistence type="inferred from homology"/>
<comment type="subcellular location">
    <subcellularLocation>
        <location evidence="2 13">Endoplasmic reticulum membrane</location>
    </subcellularLocation>
</comment>
<accession>A0ABP0FYT0</accession>
<dbReference type="InterPro" id="IPR001128">
    <property type="entry name" value="Cyt_P450"/>
</dbReference>
<evidence type="ECO:0000256" key="9">
    <source>
        <dbReference type="ARBA" id="ARBA00023004"/>
    </source>
</evidence>
<evidence type="ECO:0000256" key="13">
    <source>
        <dbReference type="PIRNR" id="PIRNR000047"/>
    </source>
</evidence>
<evidence type="ECO:0000256" key="7">
    <source>
        <dbReference type="ARBA" id="ARBA00022824"/>
    </source>
</evidence>
<evidence type="ECO:0000256" key="4">
    <source>
        <dbReference type="ARBA" id="ARBA00010617"/>
    </source>
</evidence>
<evidence type="ECO:0000313" key="14">
    <source>
        <dbReference type="EMBL" id="CAK8683907.1"/>
    </source>
</evidence>
<dbReference type="Pfam" id="PF00067">
    <property type="entry name" value="p450"/>
    <property type="match status" value="1"/>
</dbReference>
<dbReference type="Proteomes" id="UP001642483">
    <property type="component" value="Unassembled WGS sequence"/>
</dbReference>
<evidence type="ECO:0000256" key="1">
    <source>
        <dbReference type="ARBA" id="ARBA00001971"/>
    </source>
</evidence>
<dbReference type="InterPro" id="IPR050529">
    <property type="entry name" value="CYP450_sterol_14alpha_dmase"/>
</dbReference>
<keyword evidence="6 13" id="KW-0479">Metal-binding</keyword>
<evidence type="ECO:0000256" key="11">
    <source>
        <dbReference type="ARBA" id="ARBA00023136"/>
    </source>
</evidence>
<keyword evidence="11 13" id="KW-0472">Membrane</keyword>
<evidence type="ECO:0008006" key="16">
    <source>
        <dbReference type="Google" id="ProtNLM"/>
    </source>
</evidence>
<keyword evidence="7 13" id="KW-0256">Endoplasmic reticulum</keyword>
<keyword evidence="10" id="KW-0443">Lipid metabolism</keyword>
<gene>
    <name evidence="14" type="ORF">CVLEPA_LOCUS14918</name>
</gene>
<protein>
    <recommendedName>
        <fullName evidence="16">Cytochrome P450</fullName>
    </recommendedName>
</protein>
<keyword evidence="15" id="KW-1185">Reference proteome</keyword>
<reference evidence="14 15" key="1">
    <citation type="submission" date="2024-02" db="EMBL/GenBank/DDBJ databases">
        <authorList>
            <person name="Daric V."/>
            <person name="Darras S."/>
        </authorList>
    </citation>
    <scope>NUCLEOTIDE SEQUENCE [LARGE SCALE GENOMIC DNA]</scope>
</reference>
<comment type="pathway">
    <text evidence="3">Lipid metabolism; bile acid biosynthesis.</text>
</comment>
<dbReference type="EMBL" id="CAWYQH010000097">
    <property type="protein sequence ID" value="CAK8683907.1"/>
    <property type="molecule type" value="Genomic_DNA"/>
</dbReference>
<evidence type="ECO:0000256" key="5">
    <source>
        <dbReference type="ARBA" id="ARBA00022617"/>
    </source>
</evidence>
<dbReference type="Gene3D" id="1.10.630.10">
    <property type="entry name" value="Cytochrome P450"/>
    <property type="match status" value="1"/>
</dbReference>
<evidence type="ECO:0000256" key="2">
    <source>
        <dbReference type="ARBA" id="ARBA00004586"/>
    </source>
</evidence>
<evidence type="ECO:0000313" key="15">
    <source>
        <dbReference type="Proteomes" id="UP001642483"/>
    </source>
</evidence>
<keyword evidence="5 13" id="KW-0349">Heme</keyword>
<dbReference type="PRINTS" id="PR00465">
    <property type="entry name" value="EP450IV"/>
</dbReference>
<evidence type="ECO:0000256" key="3">
    <source>
        <dbReference type="ARBA" id="ARBA00004860"/>
    </source>
</evidence>
<keyword evidence="9 13" id="KW-0408">Iron</keyword>
<dbReference type="PANTHER" id="PTHR24304:SF4">
    <property type="entry name" value="CYTOCHROME P450"/>
    <property type="match status" value="1"/>
</dbReference>
<dbReference type="InterPro" id="IPR002403">
    <property type="entry name" value="Cyt_P450_E_grp-IV"/>
</dbReference>
<sequence>MLYVLSVLLVTTIFAYTLWLLTRRRSKGNEPPIVPYWIPWLGSGLQYNKSPIEFLRACEKKYGPIFTVLLAGKFFHFVLDPLTHPAIARESQKLNFRVHTIPLVKKIFDINRPDKLVKTSAGLLPRHLQGKGLERLTETVLTKLDDILSDSRYKSPEWTQSGVLKFCFDVLFPASYRTLYGEKQPNKESFDEMQKIIEDFQKFDEFFPSLVRGYPVSKEFQEVRQRFWNRFSTESLMEKRSGVCDLFREMHELYTSRNEPSGRLSRDAVAYLEAAMANTLVAAFWSLYFTLKHPDALSAAKAEIEEIIKSSDKTNNSVCFSREYFSKMPVLDNIIKESLRLGVSPAALREATEDLNIDLVANGKKYKIRKGDKVFAIFQLTHTDPGIYENPMEFKYDRFLSEDTSTEKKFYKNGKLVRFNLQPFGCGLSKCPGRYWAMLEIKQFLFLVLSRLDMELTQPEKQITQLQDRIGFGALQPSSDPSMRFRAKVQVA</sequence>
<keyword evidence="12" id="KW-0753">Steroid metabolism</keyword>
<dbReference type="InterPro" id="IPR024204">
    <property type="entry name" value="Cyt_P450_CYP7A1-type"/>
</dbReference>
<evidence type="ECO:0000256" key="6">
    <source>
        <dbReference type="ARBA" id="ARBA00022723"/>
    </source>
</evidence>
<evidence type="ECO:0000256" key="10">
    <source>
        <dbReference type="ARBA" id="ARBA00023098"/>
    </source>
</evidence>
<comment type="cofactor">
    <cofactor evidence="1 13">
        <name>heme</name>
        <dbReference type="ChEBI" id="CHEBI:30413"/>
    </cofactor>
</comment>
<evidence type="ECO:0000256" key="12">
    <source>
        <dbReference type="ARBA" id="ARBA00023221"/>
    </source>
</evidence>
<dbReference type="InterPro" id="IPR036396">
    <property type="entry name" value="Cyt_P450_sf"/>
</dbReference>
<comment type="caution">
    <text evidence="14">The sequence shown here is derived from an EMBL/GenBank/DDBJ whole genome shotgun (WGS) entry which is preliminary data.</text>
</comment>
<name>A0ABP0FYT0_CLALP</name>